<dbReference type="InterPro" id="IPR042099">
    <property type="entry name" value="ANL_N_sf"/>
</dbReference>
<dbReference type="InterPro" id="IPR020845">
    <property type="entry name" value="AMP-binding_CS"/>
</dbReference>
<sequence>MSSPDPTVARVVSTGPSRRAATVVPRWPAPGAATPVRCRLEIPAALLDRLHATANARHGAVDSFLLAAHLAVLSAVTGEPAPVAGLITESAVRPVRAEVGGRSWRELAAGVVEVHAGSEVESVLDLSPGGVVHEGVLGVRFADGGLSVTSRSDSLDAEAVTRMAGYHLSALRLLADDLDAVHRVEDLLSEQEIRHQLRDLAGPRAPLGERMFAELFTEQARRRPDDIAVSHRDRSWTYRELDERSTEVAADLLDRGLATGQIVAVVTARDLGWAAAVLGVLRAGGAYLPVDPGAAASRIAGVLDQADCSMVLAGAGIDGATVGAGRCVLTIDELLGTGASATTVAVGADALAYVYFTSGSTGTPKGVMCEHAGLLNHLLAKIADMQLTPGEVVAQTASQCFDISLWQLLAPLLCGGSSRIVDSEVLLDVDAFRDELATSGVRVAQLVPSYFEVLVARLESRPGGLGPLRAMSVTGEVLRPDLVRRWFACCPGITLVNAYGATELSDDTTHAVLRHPDEPVTLGRAVRNVDVSLIGDDLSLLPLGAPGEIAFSGVCVGRGYLGDEEQTARAFRPDPHRPGQRLYRTGDLGRWLPGGRLEFLGRRDEQIRIRGARVEIGEVEHGLADIDGVDSAAVVVDSGEGREAILVAFFTGSGKLDGGEVRARLAAQLPGQLVPTYVHRLDRLPLNANGKTDKAVLASLAATLGHADGPYAAPATPTERALATAWAEVLHVPLERIGHADDFFRLGGTSLSVVRLLVKLDGLVSLRQVLAHPVLSELAAVIDERRPLPARRLLHSLSEVDSDPVATLVCFPHAGGNSVNFQQLARELRAHGVQVLGVEPPGHDLGAEPAELTTVDAFAEAVCAELRDHRGAPLLVWGHSTGAAPALALARLLEDEGAPAHHVFLGAIRPATEDQLRAEDIRVTVLGDRELVTAMLEDSGYIEVDGLKPERARVVGAAYRHDVRSAGEFFRGALRSPLAHRVDTPVELVVAADDPHTSEAGRHLSAWAGLTRRLSLRELAEGGHYFPSSRATEVAGVVLGACPHLSRTRSPV</sequence>
<dbReference type="OrthoDB" id="2472181at2"/>
<evidence type="ECO:0000256" key="1">
    <source>
        <dbReference type="ARBA" id="ARBA00001957"/>
    </source>
</evidence>
<dbReference type="NCBIfam" id="TIGR01733">
    <property type="entry name" value="AA-adenyl-dom"/>
    <property type="match status" value="1"/>
</dbReference>
<dbReference type="InterPro" id="IPR000873">
    <property type="entry name" value="AMP-dep_synth/lig_dom"/>
</dbReference>
<evidence type="ECO:0000259" key="3">
    <source>
        <dbReference type="Pfam" id="PF00550"/>
    </source>
</evidence>
<evidence type="ECO:0000313" key="6">
    <source>
        <dbReference type="EMBL" id="PKW16243.1"/>
    </source>
</evidence>
<name>A0A2N3Y000_SACSN</name>
<evidence type="ECO:0000259" key="5">
    <source>
        <dbReference type="Pfam" id="PF13193"/>
    </source>
</evidence>
<dbReference type="InterPro" id="IPR045851">
    <property type="entry name" value="AMP-bd_C_sf"/>
</dbReference>
<keyword evidence="7" id="KW-1185">Reference proteome</keyword>
<reference evidence="6" key="1">
    <citation type="submission" date="2017-12" db="EMBL/GenBank/DDBJ databases">
        <title>Sequencing the genomes of 1000 Actinobacteria strains.</title>
        <authorList>
            <person name="Klenk H.-P."/>
        </authorList>
    </citation>
    <scope>NUCLEOTIDE SEQUENCE [LARGE SCALE GENOMIC DNA]</scope>
    <source>
        <strain evidence="6">DSM 44228</strain>
    </source>
</reference>
<dbReference type="SUPFAM" id="SSF53474">
    <property type="entry name" value="alpha/beta-Hydrolases"/>
    <property type="match status" value="1"/>
</dbReference>
<feature type="domain" description="Thioesterase" evidence="4">
    <location>
        <begin position="807"/>
        <end position="1036"/>
    </location>
</feature>
<organism evidence="6 7">
    <name type="scientific">Saccharopolyspora spinosa</name>
    <dbReference type="NCBI Taxonomy" id="60894"/>
    <lineage>
        <taxon>Bacteria</taxon>
        <taxon>Bacillati</taxon>
        <taxon>Actinomycetota</taxon>
        <taxon>Actinomycetes</taxon>
        <taxon>Pseudonocardiales</taxon>
        <taxon>Pseudonocardiaceae</taxon>
        <taxon>Saccharopolyspora</taxon>
    </lineage>
</organism>
<dbReference type="Pfam" id="PF00501">
    <property type="entry name" value="AMP-binding"/>
    <property type="match status" value="1"/>
</dbReference>
<dbReference type="EMBL" id="PJNB01000001">
    <property type="protein sequence ID" value="PKW16243.1"/>
    <property type="molecule type" value="Genomic_DNA"/>
</dbReference>
<dbReference type="InterPro" id="IPR029058">
    <property type="entry name" value="AB_hydrolase_fold"/>
</dbReference>
<dbReference type="GO" id="GO:0005737">
    <property type="term" value="C:cytoplasm"/>
    <property type="evidence" value="ECO:0007669"/>
    <property type="project" value="TreeGrafter"/>
</dbReference>
<protein>
    <submittedName>
        <fullName evidence="6">Amino acid adenylation domain-containing protein</fullName>
    </submittedName>
</protein>
<dbReference type="Pfam" id="PF13193">
    <property type="entry name" value="AMP-binding_C"/>
    <property type="match status" value="1"/>
</dbReference>
<evidence type="ECO:0000313" key="7">
    <source>
        <dbReference type="Proteomes" id="UP000233786"/>
    </source>
</evidence>
<proteinExistence type="predicted"/>
<dbReference type="GO" id="GO:0031177">
    <property type="term" value="F:phosphopantetheine binding"/>
    <property type="evidence" value="ECO:0007669"/>
    <property type="project" value="TreeGrafter"/>
</dbReference>
<dbReference type="InterPro" id="IPR009081">
    <property type="entry name" value="PP-bd_ACP"/>
</dbReference>
<dbReference type="SUPFAM" id="SSF56801">
    <property type="entry name" value="Acetyl-CoA synthetase-like"/>
    <property type="match status" value="1"/>
</dbReference>
<dbReference type="InterPro" id="IPR010071">
    <property type="entry name" value="AA_adenyl_dom"/>
</dbReference>
<dbReference type="Proteomes" id="UP000233786">
    <property type="component" value="Unassembled WGS sequence"/>
</dbReference>
<dbReference type="GO" id="GO:0044550">
    <property type="term" value="P:secondary metabolite biosynthetic process"/>
    <property type="evidence" value="ECO:0007669"/>
    <property type="project" value="TreeGrafter"/>
</dbReference>
<accession>A0A2N3Y000</accession>
<dbReference type="STRING" id="994479.GCA_000194155_03170"/>
<gene>
    <name evidence="6" type="ORF">A8926_4055</name>
</gene>
<dbReference type="CDD" id="cd05930">
    <property type="entry name" value="A_NRPS"/>
    <property type="match status" value="1"/>
</dbReference>
<evidence type="ECO:0000259" key="4">
    <source>
        <dbReference type="Pfam" id="PF00975"/>
    </source>
</evidence>
<comment type="cofactor">
    <cofactor evidence="1">
        <name>pantetheine 4'-phosphate</name>
        <dbReference type="ChEBI" id="CHEBI:47942"/>
    </cofactor>
</comment>
<dbReference type="Gene3D" id="1.10.1200.10">
    <property type="entry name" value="ACP-like"/>
    <property type="match status" value="1"/>
</dbReference>
<dbReference type="PROSITE" id="PS00455">
    <property type="entry name" value="AMP_BINDING"/>
    <property type="match status" value="1"/>
</dbReference>
<comment type="caution">
    <text evidence="6">The sequence shown here is derived from an EMBL/GenBank/DDBJ whole genome shotgun (WGS) entry which is preliminary data.</text>
</comment>
<dbReference type="PANTHER" id="PTHR45527:SF1">
    <property type="entry name" value="FATTY ACID SYNTHASE"/>
    <property type="match status" value="1"/>
</dbReference>
<evidence type="ECO:0000259" key="2">
    <source>
        <dbReference type="Pfam" id="PF00501"/>
    </source>
</evidence>
<feature type="domain" description="AMP-binding enzyme C-terminal" evidence="5">
    <location>
        <begin position="618"/>
        <end position="691"/>
    </location>
</feature>
<dbReference type="GO" id="GO:0043041">
    <property type="term" value="P:amino acid activation for nonribosomal peptide biosynthetic process"/>
    <property type="evidence" value="ECO:0007669"/>
    <property type="project" value="TreeGrafter"/>
</dbReference>
<dbReference type="Gene3D" id="3.30.300.30">
    <property type="match status" value="1"/>
</dbReference>
<dbReference type="PANTHER" id="PTHR45527">
    <property type="entry name" value="NONRIBOSOMAL PEPTIDE SYNTHETASE"/>
    <property type="match status" value="1"/>
</dbReference>
<feature type="domain" description="AMP-dependent synthetase/ligase" evidence="2">
    <location>
        <begin position="216"/>
        <end position="561"/>
    </location>
</feature>
<dbReference type="AlphaFoldDB" id="A0A2N3Y000"/>
<dbReference type="Gene3D" id="3.40.50.1820">
    <property type="entry name" value="alpha/beta hydrolase"/>
    <property type="match status" value="1"/>
</dbReference>
<feature type="domain" description="Carrier" evidence="3">
    <location>
        <begin position="721"/>
        <end position="782"/>
    </location>
</feature>
<dbReference type="InterPro" id="IPR001031">
    <property type="entry name" value="Thioesterase"/>
</dbReference>
<dbReference type="Gene3D" id="3.40.50.12780">
    <property type="entry name" value="N-terminal domain of ligase-like"/>
    <property type="match status" value="1"/>
</dbReference>
<dbReference type="RefSeq" id="WP_101376600.1">
    <property type="nucleotide sequence ID" value="NZ_CP061007.1"/>
</dbReference>
<dbReference type="Pfam" id="PF00975">
    <property type="entry name" value="Thioesterase"/>
    <property type="match status" value="1"/>
</dbReference>
<dbReference type="InterPro" id="IPR025110">
    <property type="entry name" value="AMP-bd_C"/>
</dbReference>
<dbReference type="InterPro" id="IPR036736">
    <property type="entry name" value="ACP-like_sf"/>
</dbReference>
<dbReference type="Pfam" id="PF00550">
    <property type="entry name" value="PP-binding"/>
    <property type="match status" value="1"/>
</dbReference>